<evidence type="ECO:0000313" key="3">
    <source>
        <dbReference type="Proteomes" id="UP000186102"/>
    </source>
</evidence>
<organism evidence="2 3">
    <name type="scientific">Desulfosporosinus metallidurans</name>
    <dbReference type="NCBI Taxonomy" id="1888891"/>
    <lineage>
        <taxon>Bacteria</taxon>
        <taxon>Bacillati</taxon>
        <taxon>Bacillota</taxon>
        <taxon>Clostridia</taxon>
        <taxon>Eubacteriales</taxon>
        <taxon>Desulfitobacteriaceae</taxon>
        <taxon>Desulfosporosinus</taxon>
    </lineage>
</organism>
<dbReference type="InterPro" id="IPR025923">
    <property type="entry name" value="YodL-like_dom"/>
</dbReference>
<accession>A0A1Q8QJR1</accession>
<dbReference type="Proteomes" id="UP000186102">
    <property type="component" value="Unassembled WGS sequence"/>
</dbReference>
<evidence type="ECO:0000259" key="1">
    <source>
        <dbReference type="Pfam" id="PF14191"/>
    </source>
</evidence>
<dbReference type="AlphaFoldDB" id="A0A1Q8QJR1"/>
<proteinExistence type="predicted"/>
<comment type="caution">
    <text evidence="2">The sequence shown here is derived from an EMBL/GenBank/DDBJ whole genome shotgun (WGS) entry which is preliminary data.</text>
</comment>
<keyword evidence="3" id="KW-1185">Reference proteome</keyword>
<dbReference type="RefSeq" id="WP_075366819.1">
    <property type="nucleotide sequence ID" value="NZ_MLBF01000055.1"/>
</dbReference>
<name>A0A1Q8QJR1_9FIRM</name>
<dbReference type="STRING" id="1888891.DSOL_4472"/>
<dbReference type="OrthoDB" id="9806961at2"/>
<gene>
    <name evidence="2" type="ORF">DSOL_4472</name>
</gene>
<sequence length="186" mass="21409">MNSIQIKNSRILYYGNTAGYVEKDKAIVDPLFQADELKSYLIEKHGLDVEWRDGVFARLAEGRTDPEGNAQILKSCRIWQLRPDVDPMMKFIGYDELLEHFGEPDPDNYRVVYDGEAETNDLEELFAKFNLDHPPGYEGHSLSMSDVIELYDDSGSSFHYVDRFGFKEVSFRPPEQELYQGPTLSP</sequence>
<reference evidence="2 3" key="1">
    <citation type="submission" date="2016-09" db="EMBL/GenBank/DDBJ databases">
        <title>Complete genome of Desulfosporosinus sp. OL.</title>
        <authorList>
            <person name="Mardanov A."/>
            <person name="Beletsky A."/>
            <person name="Panova A."/>
            <person name="Karnachuk O."/>
            <person name="Ravin N."/>
        </authorList>
    </citation>
    <scope>NUCLEOTIDE SEQUENCE [LARGE SCALE GENOMIC DNA]</scope>
    <source>
        <strain evidence="2 3">OL</strain>
    </source>
</reference>
<feature type="domain" description="YodL-like" evidence="1">
    <location>
        <begin position="75"/>
        <end position="171"/>
    </location>
</feature>
<dbReference type="EMBL" id="MLBF01000055">
    <property type="protein sequence ID" value="OLN27597.1"/>
    <property type="molecule type" value="Genomic_DNA"/>
</dbReference>
<evidence type="ECO:0000313" key="2">
    <source>
        <dbReference type="EMBL" id="OLN27597.1"/>
    </source>
</evidence>
<protein>
    <recommendedName>
        <fullName evidence="1">YodL-like domain-containing protein</fullName>
    </recommendedName>
</protein>
<dbReference type="Pfam" id="PF14191">
    <property type="entry name" value="YodL"/>
    <property type="match status" value="1"/>
</dbReference>